<dbReference type="RefSeq" id="WP_072427403.1">
    <property type="nucleotide sequence ID" value="NZ_FPKR01000003.1"/>
</dbReference>
<keyword evidence="3" id="KW-1185">Reference proteome</keyword>
<keyword evidence="1" id="KW-0472">Membrane</keyword>
<evidence type="ECO:0000313" key="3">
    <source>
        <dbReference type="Proteomes" id="UP000186513"/>
    </source>
</evidence>
<gene>
    <name evidence="2" type="ORF">SAMN02745887_00857</name>
</gene>
<dbReference type="AlphaFoldDB" id="A0A1K2H9M1"/>
<dbReference type="EMBL" id="FPKR01000003">
    <property type="protein sequence ID" value="SFZ73496.1"/>
    <property type="molecule type" value="Genomic_DNA"/>
</dbReference>
<sequence>MKTYLNDFFEPVLVFSIGALFVLAVGTAFVGEDRSAHSIGQLASRGEPAVLQVATIEIVAARQKG</sequence>
<protein>
    <submittedName>
        <fullName evidence="2">Uncharacterized protein</fullName>
    </submittedName>
</protein>
<dbReference type="Proteomes" id="UP000186513">
    <property type="component" value="Unassembled WGS sequence"/>
</dbReference>
<reference evidence="2 3" key="1">
    <citation type="submission" date="2016-11" db="EMBL/GenBank/DDBJ databases">
        <authorList>
            <person name="Jaros S."/>
            <person name="Januszkiewicz K."/>
            <person name="Wedrychowicz H."/>
        </authorList>
    </citation>
    <scope>NUCLEOTIDE SEQUENCE [LARGE SCALE GENOMIC DNA]</scope>
    <source>
        <strain evidence="2 3">DSM 18899</strain>
    </source>
</reference>
<evidence type="ECO:0000313" key="2">
    <source>
        <dbReference type="EMBL" id="SFZ73496.1"/>
    </source>
</evidence>
<evidence type="ECO:0000256" key="1">
    <source>
        <dbReference type="SAM" id="Phobius"/>
    </source>
</evidence>
<keyword evidence="1" id="KW-1133">Transmembrane helix</keyword>
<name>A0A1K2H9M1_9NEIS</name>
<organism evidence="2 3">
    <name type="scientific">Chitinimonas taiwanensis DSM 18899</name>
    <dbReference type="NCBI Taxonomy" id="1121279"/>
    <lineage>
        <taxon>Bacteria</taxon>
        <taxon>Pseudomonadati</taxon>
        <taxon>Pseudomonadota</taxon>
        <taxon>Betaproteobacteria</taxon>
        <taxon>Neisseriales</taxon>
        <taxon>Chitinibacteraceae</taxon>
        <taxon>Chitinimonas</taxon>
    </lineage>
</organism>
<accession>A0A1K2H9M1</accession>
<keyword evidence="1" id="KW-0812">Transmembrane</keyword>
<proteinExistence type="predicted"/>
<feature type="transmembrane region" description="Helical" evidence="1">
    <location>
        <begin position="12"/>
        <end position="31"/>
    </location>
</feature>